<gene>
    <name evidence="4" type="ORF">METZ01_LOCUS129990</name>
</gene>
<dbReference type="PANTHER" id="PTHR34137">
    <property type="entry name" value="EXODEOXYRIBONUCLEASE 7 SMALL SUBUNIT"/>
    <property type="match status" value="1"/>
</dbReference>
<reference evidence="4" key="1">
    <citation type="submission" date="2018-05" db="EMBL/GenBank/DDBJ databases">
        <authorList>
            <person name="Lanie J.A."/>
            <person name="Ng W.-L."/>
            <person name="Kazmierczak K.M."/>
            <person name="Andrzejewski T.M."/>
            <person name="Davidsen T.M."/>
            <person name="Wayne K.J."/>
            <person name="Tettelin H."/>
            <person name="Glass J.I."/>
            <person name="Rusch D."/>
            <person name="Podicherti R."/>
            <person name="Tsui H.-C.T."/>
            <person name="Winkler M.E."/>
        </authorList>
    </citation>
    <scope>NUCLEOTIDE SEQUENCE</scope>
</reference>
<keyword evidence="2" id="KW-0540">Nuclease</keyword>
<dbReference type="GO" id="GO:0006308">
    <property type="term" value="P:DNA catabolic process"/>
    <property type="evidence" value="ECO:0007669"/>
    <property type="project" value="InterPro"/>
</dbReference>
<dbReference type="InterPro" id="IPR003761">
    <property type="entry name" value="Exonuc_VII_S"/>
</dbReference>
<evidence type="ECO:0000256" key="2">
    <source>
        <dbReference type="ARBA" id="ARBA00022722"/>
    </source>
</evidence>
<protein>
    <submittedName>
        <fullName evidence="4">Uncharacterized protein</fullName>
    </submittedName>
</protein>
<evidence type="ECO:0000256" key="3">
    <source>
        <dbReference type="ARBA" id="ARBA00022801"/>
    </source>
</evidence>
<name>A0A381YJ70_9ZZZZ</name>
<dbReference type="InterPro" id="IPR037004">
    <property type="entry name" value="Exonuc_VII_ssu_sf"/>
</dbReference>
<sequence length="87" mass="9150">MAKKGKEDIPEDIAAMNFEVALAELEGIVQDLEGGQVDLDASIALYSRGALLKRHCEAKLNAASEQVEKIVADGAGNAQSAEPANIQ</sequence>
<dbReference type="AlphaFoldDB" id="A0A381YJ70"/>
<proteinExistence type="inferred from homology"/>
<dbReference type="GO" id="GO:0009318">
    <property type="term" value="C:exodeoxyribonuclease VII complex"/>
    <property type="evidence" value="ECO:0007669"/>
    <property type="project" value="InterPro"/>
</dbReference>
<keyword evidence="1" id="KW-0963">Cytoplasm</keyword>
<dbReference type="SUPFAM" id="SSF116842">
    <property type="entry name" value="XseB-like"/>
    <property type="match status" value="1"/>
</dbReference>
<dbReference type="GO" id="GO:0005829">
    <property type="term" value="C:cytosol"/>
    <property type="evidence" value="ECO:0007669"/>
    <property type="project" value="TreeGrafter"/>
</dbReference>
<dbReference type="Pfam" id="PF02609">
    <property type="entry name" value="Exonuc_VII_S"/>
    <property type="match status" value="1"/>
</dbReference>
<dbReference type="HAMAP" id="MF_00337">
    <property type="entry name" value="Exonuc_7_S"/>
    <property type="match status" value="1"/>
</dbReference>
<dbReference type="PANTHER" id="PTHR34137:SF1">
    <property type="entry name" value="EXODEOXYRIBONUCLEASE 7 SMALL SUBUNIT"/>
    <property type="match status" value="1"/>
</dbReference>
<dbReference type="Gene3D" id="1.10.287.1040">
    <property type="entry name" value="Exonuclease VII, small subunit"/>
    <property type="match status" value="1"/>
</dbReference>
<keyword evidence="3" id="KW-0378">Hydrolase</keyword>
<dbReference type="EMBL" id="UINC01018375">
    <property type="protein sequence ID" value="SVA77136.1"/>
    <property type="molecule type" value="Genomic_DNA"/>
</dbReference>
<dbReference type="NCBIfam" id="NF002139">
    <property type="entry name" value="PRK00977.1-3"/>
    <property type="match status" value="1"/>
</dbReference>
<dbReference type="NCBIfam" id="TIGR01280">
    <property type="entry name" value="xseB"/>
    <property type="match status" value="1"/>
</dbReference>
<organism evidence="4">
    <name type="scientific">marine metagenome</name>
    <dbReference type="NCBI Taxonomy" id="408172"/>
    <lineage>
        <taxon>unclassified sequences</taxon>
        <taxon>metagenomes</taxon>
        <taxon>ecological metagenomes</taxon>
    </lineage>
</organism>
<evidence type="ECO:0000256" key="1">
    <source>
        <dbReference type="ARBA" id="ARBA00022490"/>
    </source>
</evidence>
<accession>A0A381YJ70</accession>
<evidence type="ECO:0000313" key="4">
    <source>
        <dbReference type="EMBL" id="SVA77136.1"/>
    </source>
</evidence>
<dbReference type="GO" id="GO:0008855">
    <property type="term" value="F:exodeoxyribonuclease VII activity"/>
    <property type="evidence" value="ECO:0007669"/>
    <property type="project" value="InterPro"/>
</dbReference>